<dbReference type="OrthoDB" id="9803432at2"/>
<keyword evidence="3" id="KW-0413">Isomerase</keyword>
<comment type="catalytic activity">
    <reaction evidence="3">
        <text>ATP + H2O = ADP + phosphate + H(+)</text>
        <dbReference type="Rhea" id="RHEA:13065"/>
        <dbReference type="ChEBI" id="CHEBI:15377"/>
        <dbReference type="ChEBI" id="CHEBI:15378"/>
        <dbReference type="ChEBI" id="CHEBI:30616"/>
        <dbReference type="ChEBI" id="CHEBI:43474"/>
        <dbReference type="ChEBI" id="CHEBI:456216"/>
        <dbReference type="EC" id="5.6.2.3"/>
    </reaction>
</comment>
<dbReference type="Gene3D" id="2.30.30.940">
    <property type="match status" value="1"/>
</dbReference>
<reference evidence="5" key="1">
    <citation type="submission" date="2009-08" db="EMBL/GenBank/DDBJ databases">
        <authorList>
            <consortium name="US DOE Joint Genome Institute"/>
            <person name="Lucas S."/>
            <person name="Copeland A."/>
            <person name="Lapidus A."/>
            <person name="Glavina del Rio T."/>
            <person name="Dalin E."/>
            <person name="Tice H."/>
            <person name="Bruce D."/>
            <person name="Barry K."/>
            <person name="Pitluck S."/>
            <person name="Lowry S."/>
            <person name="Larimer F."/>
            <person name="Land M."/>
            <person name="Hauser L."/>
            <person name="Kyrpides N."/>
            <person name="Ivanova N."/>
            <person name="McMahon K.D."/>
            <person name="Hugenholtz P."/>
        </authorList>
    </citation>
    <scope>NUCLEOTIDE SEQUENCE</scope>
    <source>
        <strain evidence="5">UW-1</strain>
    </source>
</reference>
<dbReference type="GO" id="GO:0009338">
    <property type="term" value="C:exodeoxyribonuclease V complex"/>
    <property type="evidence" value="ECO:0007669"/>
    <property type="project" value="TreeGrafter"/>
</dbReference>
<keyword evidence="3" id="KW-0238">DNA-binding</keyword>
<dbReference type="CDD" id="cd18809">
    <property type="entry name" value="SF1_C_RecD"/>
    <property type="match status" value="1"/>
</dbReference>
<keyword evidence="1 3" id="KW-0547">Nucleotide-binding</keyword>
<dbReference type="InterPro" id="IPR041451">
    <property type="entry name" value="RecD2_SH13"/>
</dbReference>
<dbReference type="Gene3D" id="3.40.50.300">
    <property type="entry name" value="P-loop containing nucleotide triphosphate hydrolases"/>
    <property type="match status" value="2"/>
</dbReference>
<organism evidence="5">
    <name type="scientific">Accumulibacter regalis</name>
    <dbReference type="NCBI Taxonomy" id="522306"/>
    <lineage>
        <taxon>Bacteria</taxon>
        <taxon>Pseudomonadati</taxon>
        <taxon>Pseudomonadota</taxon>
        <taxon>Betaproteobacteria</taxon>
        <taxon>Candidatus Accumulibacter</taxon>
    </lineage>
</organism>
<keyword evidence="3 5" id="KW-0347">Helicase</keyword>
<sequence>MSDAPAGELDRLAGLVERVTFHNPENGFCVLRLKVKGERELITLIGHTPIVSPGEYAAASGHWVTDREHGRQFRAVFVKISPPTTLTGIERYLGSGMVRGIGPIYAGKLVKSFGAAVFDVIEQSPERLREIPGIGAVRASRITAGWADQKIIRGIMVFLHAHGVSTARAVRIFKTYGQGAVDVVRENPYRLAQDIRGIGFLSADTIAQKVGIAKDSPLRAQAGISYALTEASAQGHCGLPYAELVPLAVKLLDIPESIIETAIAQEIADEVLVPDTVEGQPSVFLAPLYYAEQSLAAQVRRLTTAASTLPDFAADKAIPWVEQKLAIELADSQKEAIRLALSAKLLVITGGPGVGKTTLVNSILTIMSVKGVKPLLCAPTGRAAKRLGESTGLEAKTIHRLLEVNPLNGQFKRNADNPLECDVLIADECSMIDVPLANQLLKAVATSTVMILVGDVDQLPSVGPGQFLADLIDSGSVPVIRLTEVFRQAASSRIVRSAHQINRGVFPSLPGKGEASDFYLVAAEEPEVIAQTVVDLVQTRLPRKFHVDPVRDIQVLCPMNRGITGARGINQALQAALNPPGEHSVDKFGNRFSVGDKVMQIENNYDRDVFNGDIGFVTGIDRDDEELAVTFDGRVVTYPFGELDELVLCYATTIHKAQGSEYPVVVMPISTQHYMMLKRNLIYTGITRGKTLVVLVGQKRALAMAVKGKEVERRWSKLKERLSMPGKCSCDVGDAAVAADVDGHSVRERRPV</sequence>
<evidence type="ECO:0000256" key="1">
    <source>
        <dbReference type="ARBA" id="ARBA00022741"/>
    </source>
</evidence>
<dbReference type="InterPro" id="IPR006345">
    <property type="entry name" value="RecD2"/>
</dbReference>
<name>C7RK95_ACCRE</name>
<dbReference type="NCBIfam" id="TIGR01448">
    <property type="entry name" value="recD_rel"/>
    <property type="match status" value="1"/>
</dbReference>
<reference evidence="5" key="2">
    <citation type="submission" date="2009-09" db="EMBL/GenBank/DDBJ databases">
        <title>Complete sequence of chromosome of Candidatus Accumulibacter phosphatis clade IIA str. UW-1.</title>
        <authorList>
            <consortium name="US DOE Joint Genome Institute"/>
            <person name="Martin H.G."/>
            <person name="Ivanova N."/>
            <person name="Kunin V."/>
            <person name="Warnecke F."/>
            <person name="Barry K."/>
            <person name="He S."/>
            <person name="Salamov A."/>
            <person name="Szeto E."/>
            <person name="Dalin E."/>
            <person name="Pangilinan J.L."/>
            <person name="Lapidus A."/>
            <person name="Lowry S."/>
            <person name="Kyrpides N.C."/>
            <person name="McMahon K.D."/>
            <person name="Hugenholtz P."/>
        </authorList>
    </citation>
    <scope>NUCLEOTIDE SEQUENCE [LARGE SCALE GENOMIC DNA]</scope>
    <source>
        <strain evidence="5">UW-1</strain>
    </source>
</reference>
<dbReference type="STRING" id="522306.CAP2UW1_0329"/>
<dbReference type="GO" id="GO:0003677">
    <property type="term" value="F:DNA binding"/>
    <property type="evidence" value="ECO:0007669"/>
    <property type="project" value="UniProtKB-UniRule"/>
</dbReference>
<dbReference type="GO" id="GO:0043139">
    <property type="term" value="F:5'-3' DNA helicase activity"/>
    <property type="evidence" value="ECO:0007669"/>
    <property type="project" value="UniProtKB-UniRule"/>
</dbReference>
<dbReference type="InterPro" id="IPR029493">
    <property type="entry name" value="RecD2-like_HHH"/>
</dbReference>
<evidence type="ECO:0000256" key="2">
    <source>
        <dbReference type="ARBA" id="ARBA00022840"/>
    </source>
</evidence>
<comment type="similarity">
    <text evidence="3">Belongs to the RecD family. RecD2 subfamily.</text>
</comment>
<keyword evidence="2 3" id="KW-0067">ATP-binding</keyword>
<comment type="function">
    <text evidence="3">DNA-dependent ATPase and ATP-dependent 5'-3' DNA helicase. Has no activity on blunt DNA or DNA with 3'-overhangs, requires at least 10 bases of 5'-ssDNA for helicase activity.</text>
</comment>
<dbReference type="eggNOG" id="COG0507">
    <property type="taxonomic scope" value="Bacteria"/>
</dbReference>
<dbReference type="Pfam" id="PF13538">
    <property type="entry name" value="UvrD_C_2"/>
    <property type="match status" value="1"/>
</dbReference>
<evidence type="ECO:0000259" key="4">
    <source>
        <dbReference type="SMART" id="SM00382"/>
    </source>
</evidence>
<dbReference type="AlphaFoldDB" id="C7RK95"/>
<dbReference type="EC" id="5.6.2.3" evidence="3"/>
<gene>
    <name evidence="3" type="primary">recD2</name>
    <name evidence="5" type="ordered locus">CAP2UW1_0329</name>
</gene>
<dbReference type="HOGENOM" id="CLU_007524_0_3_4"/>
<keyword evidence="3 5" id="KW-0378">Hydrolase</keyword>
<feature type="domain" description="AAA+ ATPase" evidence="4">
    <location>
        <begin position="342"/>
        <end position="473"/>
    </location>
</feature>
<dbReference type="Pfam" id="PF14520">
    <property type="entry name" value="HHH_5"/>
    <property type="match status" value="1"/>
</dbReference>
<proteinExistence type="inferred from homology"/>
<dbReference type="Pfam" id="PF14490">
    <property type="entry name" value="HHH_RecD2"/>
    <property type="match status" value="1"/>
</dbReference>
<dbReference type="GO" id="GO:0006310">
    <property type="term" value="P:DNA recombination"/>
    <property type="evidence" value="ECO:0007669"/>
    <property type="project" value="InterPro"/>
</dbReference>
<dbReference type="KEGG" id="app:CAP2UW1_0329"/>
<dbReference type="GO" id="GO:0005524">
    <property type="term" value="F:ATP binding"/>
    <property type="evidence" value="ECO:0007669"/>
    <property type="project" value="UniProtKB-UniRule"/>
</dbReference>
<dbReference type="SUPFAM" id="SSF52540">
    <property type="entry name" value="P-loop containing nucleoside triphosphate hydrolases"/>
    <property type="match status" value="2"/>
</dbReference>
<dbReference type="EMBL" id="CP001715">
    <property type="protein sequence ID" value="ACV33686.1"/>
    <property type="molecule type" value="Genomic_DNA"/>
</dbReference>
<dbReference type="InterPro" id="IPR010994">
    <property type="entry name" value="RuvA_2-like"/>
</dbReference>
<dbReference type="PANTHER" id="PTHR43788">
    <property type="entry name" value="DNA2/NAM7 HELICASE FAMILY MEMBER"/>
    <property type="match status" value="1"/>
</dbReference>
<dbReference type="PANTHER" id="PTHR43788:SF6">
    <property type="entry name" value="DNA HELICASE B"/>
    <property type="match status" value="1"/>
</dbReference>
<dbReference type="GO" id="GO:0016887">
    <property type="term" value="F:ATP hydrolysis activity"/>
    <property type="evidence" value="ECO:0007669"/>
    <property type="project" value="RHEA"/>
</dbReference>
<dbReference type="InterPro" id="IPR055446">
    <property type="entry name" value="RecD2_N_OB"/>
</dbReference>
<dbReference type="InterPro" id="IPR027785">
    <property type="entry name" value="UvrD-like_helicase_C"/>
</dbReference>
<evidence type="ECO:0000313" key="5">
    <source>
        <dbReference type="EMBL" id="ACV33686.1"/>
    </source>
</evidence>
<dbReference type="CDD" id="cd17933">
    <property type="entry name" value="DEXSc_RecD-like"/>
    <property type="match status" value="1"/>
</dbReference>
<dbReference type="Pfam" id="PF23139">
    <property type="entry name" value="OB_YrrC"/>
    <property type="match status" value="1"/>
</dbReference>
<dbReference type="Pfam" id="PF18335">
    <property type="entry name" value="SH3_13"/>
    <property type="match status" value="1"/>
</dbReference>
<dbReference type="InterPro" id="IPR003593">
    <property type="entry name" value="AAA+_ATPase"/>
</dbReference>
<dbReference type="InterPro" id="IPR027417">
    <property type="entry name" value="P-loop_NTPase"/>
</dbReference>
<dbReference type="SUPFAM" id="SSF47781">
    <property type="entry name" value="RuvA domain 2-like"/>
    <property type="match status" value="1"/>
</dbReference>
<dbReference type="InterPro" id="IPR050534">
    <property type="entry name" value="Coronavir_polyprotein_1ab"/>
</dbReference>
<accession>C7RK95</accession>
<protein>
    <recommendedName>
        <fullName evidence="3">ATP-dependent RecD2 DNA helicase</fullName>
        <ecNumber evidence="3">5.6.2.3</ecNumber>
    </recommendedName>
    <alternativeName>
        <fullName evidence="3">DNA 5'-3' helicase subunit RecD2</fullName>
    </alternativeName>
</protein>
<evidence type="ECO:0000256" key="3">
    <source>
        <dbReference type="HAMAP-Rule" id="MF_01488"/>
    </source>
</evidence>
<dbReference type="HAMAP" id="MF_01488">
    <property type="entry name" value="RecD2"/>
    <property type="match status" value="1"/>
</dbReference>
<feature type="binding site" evidence="3">
    <location>
        <begin position="353"/>
        <end position="357"/>
    </location>
    <ligand>
        <name>ATP</name>
        <dbReference type="ChEBI" id="CHEBI:30616"/>
    </ligand>
</feature>
<dbReference type="Gene3D" id="1.10.150.20">
    <property type="entry name" value="5' to 3' exonuclease, C-terminal subdomain"/>
    <property type="match status" value="1"/>
</dbReference>
<dbReference type="Pfam" id="PF13245">
    <property type="entry name" value="AAA_19"/>
    <property type="match status" value="1"/>
</dbReference>
<dbReference type="SMART" id="SM00382">
    <property type="entry name" value="AAA"/>
    <property type="match status" value="1"/>
</dbReference>
<dbReference type="GO" id="GO:0017116">
    <property type="term" value="F:single-stranded DNA helicase activity"/>
    <property type="evidence" value="ECO:0007669"/>
    <property type="project" value="TreeGrafter"/>
</dbReference>
<dbReference type="Gene3D" id="1.10.10.2220">
    <property type="match status" value="1"/>
</dbReference>